<feature type="region of interest" description="Disordered" evidence="5">
    <location>
        <begin position="101"/>
        <end position="121"/>
    </location>
</feature>
<evidence type="ECO:0000256" key="3">
    <source>
        <dbReference type="ARBA" id="ARBA00023135"/>
    </source>
</evidence>
<dbReference type="GO" id="GO:0008312">
    <property type="term" value="F:7S RNA binding"/>
    <property type="evidence" value="ECO:0007669"/>
    <property type="project" value="InterPro"/>
</dbReference>
<proteinExistence type="predicted"/>
<protein>
    <recommendedName>
        <fullName evidence="7">Signal recognition particle 19 kDa protein</fullName>
    </recommendedName>
</protein>
<dbReference type="PANTHER" id="PTHR17453:SF0">
    <property type="entry name" value="SIGNAL RECOGNITION PARTICLE 19 KDA PROTEIN"/>
    <property type="match status" value="1"/>
</dbReference>
<dbReference type="Pfam" id="PF01922">
    <property type="entry name" value="SRP19"/>
    <property type="match status" value="1"/>
</dbReference>
<dbReference type="EMBL" id="GIBP01009931">
    <property type="protein sequence ID" value="NDV38900.1"/>
    <property type="molecule type" value="Transcribed_RNA"/>
</dbReference>
<dbReference type="InterPro" id="IPR036521">
    <property type="entry name" value="SRP19-like_sf"/>
</dbReference>
<evidence type="ECO:0000256" key="2">
    <source>
        <dbReference type="ARBA" id="ARBA00022490"/>
    </source>
</evidence>
<dbReference type="PANTHER" id="PTHR17453">
    <property type="entry name" value="SIGNAL RECOGNITION PARTICLE 19 KD PROTEIN"/>
    <property type="match status" value="1"/>
</dbReference>
<name>A0A6B2LPZ0_9EUKA</name>
<reference evidence="6" key="1">
    <citation type="journal article" date="2020" name="J. Eukaryot. Microbiol.">
        <title>De novo Sequencing, Assembly and Annotation of the Transcriptome for the Free-Living Testate Amoeba Arcella intermedia.</title>
        <authorList>
            <person name="Ribeiro G.M."/>
            <person name="Porfirio-Sousa A.L."/>
            <person name="Maurer-Alcala X.X."/>
            <person name="Katz L.A."/>
            <person name="Lahr D.J.G."/>
        </authorList>
    </citation>
    <scope>NUCLEOTIDE SEQUENCE</scope>
</reference>
<comment type="subcellular location">
    <subcellularLocation>
        <location evidence="1">Cytoplasm</location>
    </subcellularLocation>
</comment>
<dbReference type="Gene3D" id="3.30.56.30">
    <property type="entry name" value="Signal recognition particle, SRP19-like subunit"/>
    <property type="match status" value="1"/>
</dbReference>
<organism evidence="6">
    <name type="scientific">Arcella intermedia</name>
    <dbReference type="NCBI Taxonomy" id="1963864"/>
    <lineage>
        <taxon>Eukaryota</taxon>
        <taxon>Amoebozoa</taxon>
        <taxon>Tubulinea</taxon>
        <taxon>Elardia</taxon>
        <taxon>Arcellinida</taxon>
        <taxon>Sphaerothecina</taxon>
        <taxon>Arcellidae</taxon>
        <taxon>Arcella</taxon>
    </lineage>
</organism>
<dbReference type="GO" id="GO:0005786">
    <property type="term" value="C:signal recognition particle, endoplasmic reticulum targeting"/>
    <property type="evidence" value="ECO:0007669"/>
    <property type="project" value="UniProtKB-KW"/>
</dbReference>
<accession>A0A6B2LPZ0</accession>
<evidence type="ECO:0000256" key="4">
    <source>
        <dbReference type="ARBA" id="ARBA00023274"/>
    </source>
</evidence>
<dbReference type="AlphaFoldDB" id="A0A6B2LPZ0"/>
<evidence type="ECO:0000256" key="1">
    <source>
        <dbReference type="ARBA" id="ARBA00004496"/>
    </source>
</evidence>
<sequence>MYPVYINAKRTVSEGRKITRKHAVDNPTIGEIGEVCKSLGLNVLIQPEKCHPRNAFDPYGGRVKVQLKNEAQELMNEQIPDRKTLMIKACALIPRLPSRLNPKIQPDLPAKPGKKGKKIDKNLLV</sequence>
<evidence type="ECO:0008006" key="7">
    <source>
        <dbReference type="Google" id="ProtNLM"/>
    </source>
</evidence>
<dbReference type="GO" id="GO:0006617">
    <property type="term" value="P:SRP-dependent cotranslational protein targeting to membrane, signal sequence recognition"/>
    <property type="evidence" value="ECO:0007669"/>
    <property type="project" value="TreeGrafter"/>
</dbReference>
<dbReference type="SUPFAM" id="SSF69695">
    <property type="entry name" value="SRP19"/>
    <property type="match status" value="1"/>
</dbReference>
<keyword evidence="4" id="KW-0687">Ribonucleoprotein</keyword>
<dbReference type="InterPro" id="IPR002778">
    <property type="entry name" value="Signal_recog_particle_SRP19"/>
</dbReference>
<evidence type="ECO:0000313" key="6">
    <source>
        <dbReference type="EMBL" id="NDV38900.1"/>
    </source>
</evidence>
<keyword evidence="2" id="KW-0963">Cytoplasm</keyword>
<evidence type="ECO:0000256" key="5">
    <source>
        <dbReference type="SAM" id="MobiDB-lite"/>
    </source>
</evidence>
<keyword evidence="3" id="KW-0733">Signal recognition particle</keyword>